<keyword evidence="1" id="KW-0479">Metal-binding</keyword>
<feature type="region of interest" description="Disordered" evidence="5">
    <location>
        <begin position="208"/>
        <end position="265"/>
    </location>
</feature>
<protein>
    <recommendedName>
        <fullName evidence="6">RING-type domain-containing protein</fullName>
    </recommendedName>
</protein>
<keyword evidence="2 4" id="KW-0863">Zinc-finger</keyword>
<dbReference type="OrthoDB" id="6503917at2759"/>
<feature type="compositionally biased region" description="Polar residues" evidence="5">
    <location>
        <begin position="223"/>
        <end position="238"/>
    </location>
</feature>
<dbReference type="GO" id="GO:0009898">
    <property type="term" value="C:cytoplasmic side of plasma membrane"/>
    <property type="evidence" value="ECO:0007669"/>
    <property type="project" value="TreeGrafter"/>
</dbReference>
<dbReference type="EMBL" id="JABSTR010000004">
    <property type="protein sequence ID" value="KAH9367959.1"/>
    <property type="molecule type" value="Genomic_DNA"/>
</dbReference>
<dbReference type="PANTHER" id="PTHR10131:SF138">
    <property type="entry name" value="RE66324P"/>
    <property type="match status" value="1"/>
</dbReference>
<dbReference type="SUPFAM" id="SSF49599">
    <property type="entry name" value="TRAF domain-like"/>
    <property type="match status" value="1"/>
</dbReference>
<keyword evidence="3" id="KW-0862">Zinc</keyword>
<evidence type="ECO:0000256" key="1">
    <source>
        <dbReference type="ARBA" id="ARBA00022723"/>
    </source>
</evidence>
<feature type="domain" description="RING-type" evidence="6">
    <location>
        <begin position="32"/>
        <end position="70"/>
    </location>
</feature>
<evidence type="ECO:0000259" key="6">
    <source>
        <dbReference type="PROSITE" id="PS50089"/>
    </source>
</evidence>
<dbReference type="GO" id="GO:0008270">
    <property type="term" value="F:zinc ion binding"/>
    <property type="evidence" value="ECO:0007669"/>
    <property type="project" value="UniProtKB-KW"/>
</dbReference>
<evidence type="ECO:0000313" key="7">
    <source>
        <dbReference type="EMBL" id="KAH9367959.1"/>
    </source>
</evidence>
<feature type="compositionally biased region" description="Low complexity" evidence="5">
    <location>
        <begin position="240"/>
        <end position="265"/>
    </location>
</feature>
<dbReference type="PROSITE" id="PS50089">
    <property type="entry name" value="ZF_RING_2"/>
    <property type="match status" value="1"/>
</dbReference>
<dbReference type="PANTHER" id="PTHR10131">
    <property type="entry name" value="TNF RECEPTOR ASSOCIATED FACTOR"/>
    <property type="match status" value="1"/>
</dbReference>
<keyword evidence="8" id="KW-1185">Reference proteome</keyword>
<dbReference type="InterPro" id="IPR017907">
    <property type="entry name" value="Znf_RING_CS"/>
</dbReference>
<dbReference type="PROSITE" id="PS00518">
    <property type="entry name" value="ZF_RING_1"/>
    <property type="match status" value="1"/>
</dbReference>
<dbReference type="InterPro" id="IPR013083">
    <property type="entry name" value="Znf_RING/FYVE/PHD"/>
</dbReference>
<dbReference type="Proteomes" id="UP000821853">
    <property type="component" value="Chromosome 2"/>
</dbReference>
<dbReference type="VEuPathDB" id="VectorBase:HLOH_047167"/>
<sequence>MSATKRQLTGFGEFLDWRPLEFVGEIPHVFVCVICGVLAAFPRMLSTCSHVFCPSCYEKIASKGHVCPVDLHSFSKQAVQVLDSTRGGIRDLTVRCPNEPRGCKFVSKLSELQAHFLEQCCRGKVHCSRCGRAMPYSAVLDHYIQYCPEKARGKYTPQKTPKTSPSFPSVQLPAASRWKDLRRKRLASRLHTDSLKLRQLRIAAKGTAKVPSQKAPFPEKLNSAVTETQKTPSVTHANKPSISGTCPSTPSTTTVGSASASSDSAGNKVTALPSGFAFCYITGLTDAQSSLSTCEEVVLRSDSSRVADCAFRVHARLRRSAFGTVLVCFSLCLCGGTREAIASWLLAKEVYVVLVHPWDQSSNVRMALAPNTDTVHQGGRLVGRWDFWRPTNELMIGDLESRGFVPSGTICVAVEIE</sequence>
<evidence type="ECO:0000313" key="8">
    <source>
        <dbReference type="Proteomes" id="UP000821853"/>
    </source>
</evidence>
<dbReference type="SUPFAM" id="SSF57850">
    <property type="entry name" value="RING/U-box"/>
    <property type="match status" value="1"/>
</dbReference>
<evidence type="ECO:0000256" key="4">
    <source>
        <dbReference type="PROSITE-ProRule" id="PRU00175"/>
    </source>
</evidence>
<name>A0A9J6FYW1_HAELO</name>
<evidence type="ECO:0000256" key="3">
    <source>
        <dbReference type="ARBA" id="ARBA00022833"/>
    </source>
</evidence>
<dbReference type="GO" id="GO:0043122">
    <property type="term" value="P:regulation of canonical NF-kappaB signal transduction"/>
    <property type="evidence" value="ECO:0007669"/>
    <property type="project" value="TreeGrafter"/>
</dbReference>
<dbReference type="Gene3D" id="3.30.40.10">
    <property type="entry name" value="Zinc/RING finger domain, C3HC4 (zinc finger)"/>
    <property type="match status" value="2"/>
</dbReference>
<evidence type="ECO:0000256" key="5">
    <source>
        <dbReference type="SAM" id="MobiDB-lite"/>
    </source>
</evidence>
<proteinExistence type="predicted"/>
<evidence type="ECO:0000256" key="2">
    <source>
        <dbReference type="ARBA" id="ARBA00022771"/>
    </source>
</evidence>
<dbReference type="InterPro" id="IPR001841">
    <property type="entry name" value="Znf_RING"/>
</dbReference>
<dbReference type="GO" id="GO:0005164">
    <property type="term" value="F:tumor necrosis factor receptor binding"/>
    <property type="evidence" value="ECO:0007669"/>
    <property type="project" value="TreeGrafter"/>
</dbReference>
<gene>
    <name evidence="7" type="ORF">HPB48_011662</name>
</gene>
<comment type="caution">
    <text evidence="7">The sequence shown here is derived from an EMBL/GenBank/DDBJ whole genome shotgun (WGS) entry which is preliminary data.</text>
</comment>
<dbReference type="AlphaFoldDB" id="A0A9J6FYW1"/>
<reference evidence="7 8" key="1">
    <citation type="journal article" date="2020" name="Cell">
        <title>Large-Scale Comparative Analyses of Tick Genomes Elucidate Their Genetic Diversity and Vector Capacities.</title>
        <authorList>
            <consortium name="Tick Genome and Microbiome Consortium (TIGMIC)"/>
            <person name="Jia N."/>
            <person name="Wang J."/>
            <person name="Shi W."/>
            <person name="Du L."/>
            <person name="Sun Y."/>
            <person name="Zhan W."/>
            <person name="Jiang J.F."/>
            <person name="Wang Q."/>
            <person name="Zhang B."/>
            <person name="Ji P."/>
            <person name="Bell-Sakyi L."/>
            <person name="Cui X.M."/>
            <person name="Yuan T.T."/>
            <person name="Jiang B.G."/>
            <person name="Yang W.F."/>
            <person name="Lam T.T."/>
            <person name="Chang Q.C."/>
            <person name="Ding S.J."/>
            <person name="Wang X.J."/>
            <person name="Zhu J.G."/>
            <person name="Ruan X.D."/>
            <person name="Zhao L."/>
            <person name="Wei J.T."/>
            <person name="Ye R.Z."/>
            <person name="Que T.C."/>
            <person name="Du C.H."/>
            <person name="Zhou Y.H."/>
            <person name="Cheng J.X."/>
            <person name="Dai P.F."/>
            <person name="Guo W.B."/>
            <person name="Han X.H."/>
            <person name="Huang E.J."/>
            <person name="Li L.F."/>
            <person name="Wei W."/>
            <person name="Gao Y.C."/>
            <person name="Liu J.Z."/>
            <person name="Shao H.Z."/>
            <person name="Wang X."/>
            <person name="Wang C.C."/>
            <person name="Yang T.C."/>
            <person name="Huo Q.B."/>
            <person name="Li W."/>
            <person name="Chen H.Y."/>
            <person name="Chen S.E."/>
            <person name="Zhou L.G."/>
            <person name="Ni X.B."/>
            <person name="Tian J.H."/>
            <person name="Sheng Y."/>
            <person name="Liu T."/>
            <person name="Pan Y.S."/>
            <person name="Xia L.Y."/>
            <person name="Li J."/>
            <person name="Zhao F."/>
            <person name="Cao W.C."/>
        </authorList>
    </citation>
    <scope>NUCLEOTIDE SEQUENCE [LARGE SCALE GENOMIC DNA]</scope>
    <source>
        <strain evidence="7">HaeL-2018</strain>
    </source>
</reference>
<organism evidence="7 8">
    <name type="scientific">Haemaphysalis longicornis</name>
    <name type="common">Bush tick</name>
    <dbReference type="NCBI Taxonomy" id="44386"/>
    <lineage>
        <taxon>Eukaryota</taxon>
        <taxon>Metazoa</taxon>
        <taxon>Ecdysozoa</taxon>
        <taxon>Arthropoda</taxon>
        <taxon>Chelicerata</taxon>
        <taxon>Arachnida</taxon>
        <taxon>Acari</taxon>
        <taxon>Parasitiformes</taxon>
        <taxon>Ixodida</taxon>
        <taxon>Ixodoidea</taxon>
        <taxon>Ixodidae</taxon>
        <taxon>Haemaphysalinae</taxon>
        <taxon>Haemaphysalis</taxon>
    </lineage>
</organism>
<accession>A0A9J6FYW1</accession>